<organism evidence="5 6">
    <name type="scientific">Pollutimonas subterranea</name>
    <dbReference type="NCBI Taxonomy" id="2045210"/>
    <lineage>
        <taxon>Bacteria</taxon>
        <taxon>Pseudomonadati</taxon>
        <taxon>Pseudomonadota</taxon>
        <taxon>Betaproteobacteria</taxon>
        <taxon>Burkholderiales</taxon>
        <taxon>Alcaligenaceae</taxon>
        <taxon>Pollutimonas</taxon>
    </lineage>
</organism>
<dbReference type="CDD" id="cd06558">
    <property type="entry name" value="crotonase-like"/>
    <property type="match status" value="1"/>
</dbReference>
<gene>
    <name evidence="5" type="ORF">CR159_08575</name>
</gene>
<proteinExistence type="inferred from homology"/>
<keyword evidence="4" id="KW-0413">Isomerase</keyword>
<dbReference type="InterPro" id="IPR029045">
    <property type="entry name" value="ClpP/crotonase-like_dom_sf"/>
</dbReference>
<dbReference type="SUPFAM" id="SSF52096">
    <property type="entry name" value="ClpP/crotonase"/>
    <property type="match status" value="1"/>
</dbReference>
<comment type="similarity">
    <text evidence="2">Belongs to the enoyl-CoA hydratase/isomerase family.</text>
</comment>
<sequence length="248" mass="26682">MIVSRLEGSCMTLTINRPERRNALTGSMYQALDQGLQAAQADPACHAVILTGAGDCFTAGNDLSEFQATRSLTDSPALAFLRTLANVDVPVIAAVEGHAVGVGVTLLQHCDFVYAGETAQFSMPFVSLGLCPEGGSSTLLAQLVGARRASDWLLLGRQFDAAEAYESGFITAVSPPGHALNEAQAAADVLGRQPAEALRISKRMLREPGRAELMRTFDKERDLFTERLKSEEAQAAFRLFFDRKSSQS</sequence>
<dbReference type="Pfam" id="PF00378">
    <property type="entry name" value="ECH_1"/>
    <property type="match status" value="1"/>
</dbReference>
<evidence type="ECO:0000256" key="3">
    <source>
        <dbReference type="ARBA" id="ARBA00023140"/>
    </source>
</evidence>
<name>A0A2N4U655_9BURK</name>
<dbReference type="Gene3D" id="1.10.12.10">
    <property type="entry name" value="Lyase 2-enoyl-coa Hydratase, Chain A, domain 2"/>
    <property type="match status" value="1"/>
</dbReference>
<dbReference type="InterPro" id="IPR051053">
    <property type="entry name" value="ECH/Chromodomain_protein"/>
</dbReference>
<dbReference type="InterPro" id="IPR014748">
    <property type="entry name" value="Enoyl-CoA_hydra_C"/>
</dbReference>
<reference evidence="5 6" key="1">
    <citation type="submission" date="2017-10" db="EMBL/GenBank/DDBJ databases">
        <title>Two draft genome sequences of Pusillimonas sp. strains isolated from a nitrate- and radionuclide-contaminated groundwater in Russia.</title>
        <authorList>
            <person name="Grouzdev D.S."/>
            <person name="Tourova T.P."/>
            <person name="Goeva M.A."/>
            <person name="Babich T.L."/>
            <person name="Sokolova D.S."/>
            <person name="Abdullin R."/>
            <person name="Poltaraus A.B."/>
            <person name="Toshchakov S.V."/>
            <person name="Nazina T.N."/>
        </authorList>
    </citation>
    <scope>NUCLEOTIDE SEQUENCE [LARGE SCALE GENOMIC DNA]</scope>
    <source>
        <strain evidence="5 6">JR1/69-3-13</strain>
    </source>
</reference>
<evidence type="ECO:0000256" key="2">
    <source>
        <dbReference type="ARBA" id="ARBA00005254"/>
    </source>
</evidence>
<protein>
    <submittedName>
        <fullName evidence="5">Enoyl-CoA hydratase</fullName>
    </submittedName>
</protein>
<accession>A0A2N4U655</accession>
<keyword evidence="6" id="KW-1185">Reference proteome</keyword>
<dbReference type="PANTHER" id="PTHR43684:SF1">
    <property type="entry name" value="ENOYL-COA DELTA ISOMERASE 2"/>
    <property type="match status" value="1"/>
</dbReference>
<dbReference type="EMBL" id="PDNW01000005">
    <property type="protein sequence ID" value="PLC50487.1"/>
    <property type="molecule type" value="Genomic_DNA"/>
</dbReference>
<evidence type="ECO:0000313" key="6">
    <source>
        <dbReference type="Proteomes" id="UP000234190"/>
    </source>
</evidence>
<evidence type="ECO:0000256" key="1">
    <source>
        <dbReference type="ARBA" id="ARBA00004275"/>
    </source>
</evidence>
<evidence type="ECO:0000313" key="5">
    <source>
        <dbReference type="EMBL" id="PLC50487.1"/>
    </source>
</evidence>
<dbReference type="PANTHER" id="PTHR43684">
    <property type="match status" value="1"/>
</dbReference>
<evidence type="ECO:0000256" key="4">
    <source>
        <dbReference type="ARBA" id="ARBA00023235"/>
    </source>
</evidence>
<dbReference type="AlphaFoldDB" id="A0A2N4U655"/>
<dbReference type="GO" id="GO:0004165">
    <property type="term" value="F:delta(3)-delta(2)-enoyl-CoA isomerase activity"/>
    <property type="evidence" value="ECO:0007669"/>
    <property type="project" value="UniProtKB-ARBA"/>
</dbReference>
<dbReference type="Gene3D" id="3.90.226.10">
    <property type="entry name" value="2-enoyl-CoA Hydratase, Chain A, domain 1"/>
    <property type="match status" value="1"/>
</dbReference>
<dbReference type="Proteomes" id="UP000234190">
    <property type="component" value="Unassembled WGS sequence"/>
</dbReference>
<comment type="subcellular location">
    <subcellularLocation>
        <location evidence="1">Peroxisome</location>
    </subcellularLocation>
</comment>
<keyword evidence="3" id="KW-0576">Peroxisome</keyword>
<comment type="caution">
    <text evidence="5">The sequence shown here is derived from an EMBL/GenBank/DDBJ whole genome shotgun (WGS) entry which is preliminary data.</text>
</comment>
<dbReference type="InterPro" id="IPR001753">
    <property type="entry name" value="Enoyl-CoA_hydra/iso"/>
</dbReference>
<dbReference type="OrthoDB" id="9797151at2"/>